<dbReference type="InterPro" id="IPR043148">
    <property type="entry name" value="TagF_C"/>
</dbReference>
<dbReference type="RefSeq" id="WP_034322028.1">
    <property type="nucleotide sequence ID" value="NZ_JBCMYH010000005.1"/>
</dbReference>
<evidence type="ECO:0000313" key="1">
    <source>
        <dbReference type="EMBL" id="KEP26311.1"/>
    </source>
</evidence>
<dbReference type="Gene3D" id="3.40.50.12580">
    <property type="match status" value="1"/>
</dbReference>
<keyword evidence="1" id="KW-0167">Capsid protein</keyword>
<dbReference type="OrthoDB" id="2622399at2"/>
<sequence length="470" mass="54988">MTHYIHHYWQVYFEYVNLMKDLSYKQIPLGLISNFYQYISPEVREHMEDEAFGQELTTTCPSPEEIQPFFDQHKQQINRTAYRPTNGKVLLHFEHLRFTEQNYTRFHPDQTVVLARWKKADYFGLPVISKPELAGEVNKEAHAEYIEKANALLKPYAQHPVFGNVFFREKLRKDIVQFIDVIDQTETLFHLQPIAAVIVGTTEDVYSRVLALQTVKRHLTSICLQHGALMGDEAFLPIFTTCHGVFGKYEKDWYEDKGCQPEQVEITGHPRFDLVKERTPLQQELLFRKLNFSPARKTVLVATQPFSEAFYGDVLKTIAKRKDIQLIMKPHPWEIARNRLDEYVAIERAWNHVRLIKKEIDLYDLLPYMDMVITLTSTVGLEAMLFEKSVLIGKMTEGRRYPYYESLGSYHMENPVELAEKAIRILSDEQEMKLAKQQGGHFIKQHYPHARSTDVLLSLLKTKTGVDFQR</sequence>
<dbReference type="GO" id="GO:0000271">
    <property type="term" value="P:polysaccharide biosynthetic process"/>
    <property type="evidence" value="ECO:0007669"/>
    <property type="project" value="InterPro"/>
</dbReference>
<proteinExistence type="predicted"/>
<dbReference type="InterPro" id="IPR007833">
    <property type="entry name" value="Capsule_polysaccharide_synth"/>
</dbReference>
<reference evidence="1 2" key="1">
    <citation type="submission" date="2012-09" db="EMBL/GenBank/DDBJ databases">
        <title>Genome Sequence of Bacillus sp. DW5-4.</title>
        <authorList>
            <person name="Lai Q."/>
            <person name="Liu Y."/>
            <person name="Shao Z."/>
        </authorList>
    </citation>
    <scope>NUCLEOTIDE SEQUENCE [LARGE SCALE GENOMIC DNA]</scope>
    <source>
        <strain evidence="1 2">DW5-4</strain>
    </source>
</reference>
<evidence type="ECO:0000313" key="2">
    <source>
        <dbReference type="Proteomes" id="UP000028091"/>
    </source>
</evidence>
<comment type="caution">
    <text evidence="1">The sequence shown here is derived from an EMBL/GenBank/DDBJ whole genome shotgun (WGS) entry which is preliminary data.</text>
</comment>
<protein>
    <submittedName>
        <fullName evidence="1">Spore coat protein</fullName>
    </submittedName>
</protein>
<name>A0A081LAN5_9BACI</name>
<gene>
    <name evidence="1" type="ORF">BA70_03370</name>
</gene>
<dbReference type="Proteomes" id="UP000028091">
    <property type="component" value="Unassembled WGS sequence"/>
</dbReference>
<dbReference type="eggNOG" id="COG1887">
    <property type="taxonomic scope" value="Bacteria"/>
</dbReference>
<dbReference type="Pfam" id="PF05159">
    <property type="entry name" value="Capsule_synth"/>
    <property type="match status" value="1"/>
</dbReference>
<keyword evidence="1" id="KW-0946">Virion</keyword>
<dbReference type="AlphaFoldDB" id="A0A081LAN5"/>
<dbReference type="EMBL" id="JOTP01000011">
    <property type="protein sequence ID" value="KEP26311.1"/>
    <property type="molecule type" value="Genomic_DNA"/>
</dbReference>
<keyword evidence="2" id="KW-1185">Reference proteome</keyword>
<dbReference type="GO" id="GO:0015774">
    <property type="term" value="P:polysaccharide transport"/>
    <property type="evidence" value="ECO:0007669"/>
    <property type="project" value="InterPro"/>
</dbReference>
<accession>A0A081LAN5</accession>
<organism evidence="1 2">
    <name type="scientific">Bacillus zhangzhouensis</name>
    <dbReference type="NCBI Taxonomy" id="1178540"/>
    <lineage>
        <taxon>Bacteria</taxon>
        <taxon>Bacillati</taxon>
        <taxon>Bacillota</taxon>
        <taxon>Bacilli</taxon>
        <taxon>Bacillales</taxon>
        <taxon>Bacillaceae</taxon>
        <taxon>Bacillus</taxon>
    </lineage>
</organism>
<dbReference type="SUPFAM" id="SSF53756">
    <property type="entry name" value="UDP-Glycosyltransferase/glycogen phosphorylase"/>
    <property type="match status" value="1"/>
</dbReference>